<organism evidence="5 6">
    <name type="scientific">Proteiniborus ethanoligenes</name>
    <dbReference type="NCBI Taxonomy" id="415015"/>
    <lineage>
        <taxon>Bacteria</taxon>
        <taxon>Bacillati</taxon>
        <taxon>Bacillota</taxon>
        <taxon>Clostridia</taxon>
        <taxon>Eubacteriales</taxon>
        <taxon>Proteiniborus</taxon>
    </lineage>
</organism>
<dbReference type="PANTHER" id="PTHR32089:SF114">
    <property type="entry name" value="METHYL-ACCEPTING CHEMOTAXIS PROTEIN MCPB"/>
    <property type="match status" value="1"/>
</dbReference>
<keyword evidence="1 2" id="KW-0807">Transducer</keyword>
<evidence type="ECO:0000256" key="3">
    <source>
        <dbReference type="SAM" id="Phobius"/>
    </source>
</evidence>
<keyword evidence="3" id="KW-0812">Transmembrane</keyword>
<name>A0A1H3NGQ4_9FIRM</name>
<dbReference type="InterPro" id="IPR004089">
    <property type="entry name" value="MCPsignal_dom"/>
</dbReference>
<keyword evidence="3" id="KW-1133">Transmembrane helix</keyword>
<dbReference type="Gene3D" id="1.10.287.950">
    <property type="entry name" value="Methyl-accepting chemotaxis protein"/>
    <property type="match status" value="1"/>
</dbReference>
<dbReference type="STRING" id="415015.SAMN05660462_01120"/>
<reference evidence="5 6" key="1">
    <citation type="submission" date="2016-10" db="EMBL/GenBank/DDBJ databases">
        <authorList>
            <person name="de Groot N.N."/>
        </authorList>
    </citation>
    <scope>NUCLEOTIDE SEQUENCE [LARGE SCALE GENOMIC DNA]</scope>
    <source>
        <strain evidence="5 6">DSM 21650</strain>
    </source>
</reference>
<keyword evidence="6" id="KW-1185">Reference proteome</keyword>
<gene>
    <name evidence="5" type="ORF">SAMN05660462_01120</name>
</gene>
<accession>A0A1H3NGQ4</accession>
<evidence type="ECO:0000313" key="6">
    <source>
        <dbReference type="Proteomes" id="UP000198625"/>
    </source>
</evidence>
<dbReference type="OrthoDB" id="1706317at2"/>
<dbReference type="Pfam" id="PF00015">
    <property type="entry name" value="MCPsignal"/>
    <property type="match status" value="1"/>
</dbReference>
<dbReference type="GO" id="GO:0016020">
    <property type="term" value="C:membrane"/>
    <property type="evidence" value="ECO:0007669"/>
    <property type="project" value="InterPro"/>
</dbReference>
<evidence type="ECO:0000259" key="4">
    <source>
        <dbReference type="PROSITE" id="PS50111"/>
    </source>
</evidence>
<dbReference type="PROSITE" id="PS50111">
    <property type="entry name" value="CHEMOTAXIS_TRANSDUC_2"/>
    <property type="match status" value="1"/>
</dbReference>
<dbReference type="SUPFAM" id="SSF58104">
    <property type="entry name" value="Methyl-accepting chemotaxis protein (MCP) signaling domain"/>
    <property type="match status" value="1"/>
</dbReference>
<feature type="transmembrane region" description="Helical" evidence="3">
    <location>
        <begin position="12"/>
        <end position="30"/>
    </location>
</feature>
<proteinExistence type="predicted"/>
<feature type="transmembrane region" description="Helical" evidence="3">
    <location>
        <begin position="36"/>
        <end position="55"/>
    </location>
</feature>
<dbReference type="AlphaFoldDB" id="A0A1H3NGQ4"/>
<keyword evidence="3" id="KW-0472">Membrane</keyword>
<evidence type="ECO:0000256" key="1">
    <source>
        <dbReference type="ARBA" id="ARBA00023224"/>
    </source>
</evidence>
<dbReference type="Proteomes" id="UP000198625">
    <property type="component" value="Unassembled WGS sequence"/>
</dbReference>
<feature type="domain" description="Methyl-accepting transducer" evidence="4">
    <location>
        <begin position="124"/>
        <end position="360"/>
    </location>
</feature>
<dbReference type="PANTHER" id="PTHR32089">
    <property type="entry name" value="METHYL-ACCEPTING CHEMOTAXIS PROTEIN MCPB"/>
    <property type="match status" value="1"/>
</dbReference>
<dbReference type="SMART" id="SM00283">
    <property type="entry name" value="MA"/>
    <property type="match status" value="1"/>
</dbReference>
<evidence type="ECO:0000256" key="2">
    <source>
        <dbReference type="PROSITE-ProRule" id="PRU00284"/>
    </source>
</evidence>
<sequence>MKNKNSIGSIKIFIILLICLGPIVFLATILNSWVFSILSTLIVSLIATLIINKLLNKTLEQILYFIKSMNKNDLMIKIDERLKNSDNEILKEINTMFEETKSNFKRQVNIATKILAVSEQIGSISDETQSAMEIVAASAETTSQSSERQFVMLNNVSEKTRDIVNTLNEINVEMEGTAVFTTESIKGVQLGIQDINGVKERVMITRDSVKSTATNVDKLRIYSEDVVKMIDLINTIAEQTNMLALNASIEAARAGEHGKGFAVVATEVSKLSKETSEASAKIEEVISTLKEEILNISKSMEEETIHVEEEYNAIEKAINNFSKIQNSLEESVKKINTMSKNINNISIKSNEVEESVCEVTEFSKEINSEMQETSAQTILQNEKMISLNKIIEDLKNTADEMQQYVTSRVMEGKMLKDVEYILNTAKGKDVDNSLMSTMLKETGVDVIYITDNKGEIRYCNEKESIGLNLYKIDSTYDYLRTRAKPYITTPIKRRVEDNQLFKFLAMIDESGIIYQVGLSIDSLLKF</sequence>
<dbReference type="EMBL" id="FNQE01000010">
    <property type="protein sequence ID" value="SDY88077.1"/>
    <property type="molecule type" value="Genomic_DNA"/>
</dbReference>
<protein>
    <submittedName>
        <fullName evidence="5">Methyl-accepting chemotaxis sensory transducer with Cache sensor</fullName>
    </submittedName>
</protein>
<evidence type="ECO:0000313" key="5">
    <source>
        <dbReference type="EMBL" id="SDY88077.1"/>
    </source>
</evidence>
<dbReference type="GO" id="GO:0007165">
    <property type="term" value="P:signal transduction"/>
    <property type="evidence" value="ECO:0007669"/>
    <property type="project" value="UniProtKB-KW"/>
</dbReference>
<dbReference type="RefSeq" id="WP_091728386.1">
    <property type="nucleotide sequence ID" value="NZ_FNQE01000010.1"/>
</dbReference>